<organism evidence="6 7">
    <name type="scientific">Flexivirga oryzae</name>
    <dbReference type="NCBI Taxonomy" id="1794944"/>
    <lineage>
        <taxon>Bacteria</taxon>
        <taxon>Bacillati</taxon>
        <taxon>Actinomycetota</taxon>
        <taxon>Actinomycetes</taxon>
        <taxon>Micrococcales</taxon>
        <taxon>Dermacoccaceae</taxon>
        <taxon>Flexivirga</taxon>
    </lineage>
</organism>
<dbReference type="InterPro" id="IPR050107">
    <property type="entry name" value="ABC_carbohydrate_import_ATPase"/>
</dbReference>
<feature type="domain" description="ABC transporter" evidence="5">
    <location>
        <begin position="265"/>
        <end position="510"/>
    </location>
</feature>
<dbReference type="CDD" id="cd03215">
    <property type="entry name" value="ABC_Carb_Monos_II"/>
    <property type="match status" value="1"/>
</dbReference>
<gene>
    <name evidence="6" type="ORF">FHU39_001865</name>
</gene>
<evidence type="ECO:0000256" key="1">
    <source>
        <dbReference type="ARBA" id="ARBA00022448"/>
    </source>
</evidence>
<dbReference type="RefSeq" id="WP_183320084.1">
    <property type="nucleotide sequence ID" value="NZ_JACHVQ010000001.1"/>
</dbReference>
<keyword evidence="4 6" id="KW-0067">ATP-binding</keyword>
<dbReference type="InterPro" id="IPR003439">
    <property type="entry name" value="ABC_transporter-like_ATP-bd"/>
</dbReference>
<dbReference type="InterPro" id="IPR003593">
    <property type="entry name" value="AAA+_ATPase"/>
</dbReference>
<dbReference type="Proteomes" id="UP000559182">
    <property type="component" value="Unassembled WGS sequence"/>
</dbReference>
<evidence type="ECO:0000256" key="4">
    <source>
        <dbReference type="ARBA" id="ARBA00022840"/>
    </source>
</evidence>
<protein>
    <submittedName>
        <fullName evidence="6">Ribose transport system ATP-binding protein</fullName>
    </submittedName>
</protein>
<dbReference type="SUPFAM" id="SSF52540">
    <property type="entry name" value="P-loop containing nucleoside triphosphate hydrolases"/>
    <property type="match status" value="2"/>
</dbReference>
<evidence type="ECO:0000313" key="6">
    <source>
        <dbReference type="EMBL" id="MBB2891881.1"/>
    </source>
</evidence>
<dbReference type="EMBL" id="JACHVQ010000001">
    <property type="protein sequence ID" value="MBB2891881.1"/>
    <property type="molecule type" value="Genomic_DNA"/>
</dbReference>
<evidence type="ECO:0000313" key="7">
    <source>
        <dbReference type="Proteomes" id="UP000559182"/>
    </source>
</evidence>
<dbReference type="PANTHER" id="PTHR43790:SF9">
    <property type="entry name" value="GALACTOFURANOSE TRANSPORTER ATP-BINDING PROTEIN YTFR"/>
    <property type="match status" value="1"/>
</dbReference>
<dbReference type="InterPro" id="IPR027417">
    <property type="entry name" value="P-loop_NTPase"/>
</dbReference>
<dbReference type="GO" id="GO:0016887">
    <property type="term" value="F:ATP hydrolysis activity"/>
    <property type="evidence" value="ECO:0007669"/>
    <property type="project" value="InterPro"/>
</dbReference>
<proteinExistence type="predicted"/>
<dbReference type="Gene3D" id="3.40.50.300">
    <property type="entry name" value="P-loop containing nucleotide triphosphate hydrolases"/>
    <property type="match status" value="2"/>
</dbReference>
<evidence type="ECO:0000256" key="2">
    <source>
        <dbReference type="ARBA" id="ARBA00022737"/>
    </source>
</evidence>
<dbReference type="InterPro" id="IPR017871">
    <property type="entry name" value="ABC_transporter-like_CS"/>
</dbReference>
<comment type="caution">
    <text evidence="6">The sequence shown here is derived from an EMBL/GenBank/DDBJ whole genome shotgun (WGS) entry which is preliminary data.</text>
</comment>
<accession>A0A839NAY3</accession>
<name>A0A839NAY3_9MICO</name>
<dbReference type="GO" id="GO:0005524">
    <property type="term" value="F:ATP binding"/>
    <property type="evidence" value="ECO:0007669"/>
    <property type="project" value="UniProtKB-KW"/>
</dbReference>
<dbReference type="Pfam" id="PF00005">
    <property type="entry name" value="ABC_tran"/>
    <property type="match status" value="2"/>
</dbReference>
<dbReference type="PROSITE" id="PS50893">
    <property type="entry name" value="ABC_TRANSPORTER_2"/>
    <property type="match status" value="2"/>
</dbReference>
<reference evidence="6 7" key="1">
    <citation type="submission" date="2020-08" db="EMBL/GenBank/DDBJ databases">
        <title>Sequencing the genomes of 1000 actinobacteria strains.</title>
        <authorList>
            <person name="Klenk H.-P."/>
        </authorList>
    </citation>
    <scope>NUCLEOTIDE SEQUENCE [LARGE SCALE GENOMIC DNA]</scope>
    <source>
        <strain evidence="6 7">DSM 105369</strain>
    </source>
</reference>
<keyword evidence="1" id="KW-0813">Transport</keyword>
<dbReference type="SMART" id="SM00382">
    <property type="entry name" value="AAA"/>
    <property type="match status" value="2"/>
</dbReference>
<dbReference type="CDD" id="cd03216">
    <property type="entry name" value="ABC_Carb_Monos_I"/>
    <property type="match status" value="1"/>
</dbReference>
<dbReference type="PANTHER" id="PTHR43790">
    <property type="entry name" value="CARBOHYDRATE TRANSPORT ATP-BINDING PROTEIN MG119-RELATED"/>
    <property type="match status" value="1"/>
</dbReference>
<evidence type="ECO:0000259" key="5">
    <source>
        <dbReference type="PROSITE" id="PS50893"/>
    </source>
</evidence>
<dbReference type="AlphaFoldDB" id="A0A839NAY3"/>
<keyword evidence="7" id="KW-1185">Reference proteome</keyword>
<sequence>MSTPPASDVVVRVAGLSKVFGHTRALDGAGLTLRRGAVHALLGGNGSGKSTAIKILAGVYTADAGTIAVHGIEHAAAEWTSVASREAGFRFVHQDLGLFDELSIAENFALDAGYPTSGVRRVRWKKLRSDVAALLEAFEIQAVPDQPVGALRPAQRSMVAIARALQETGASEPVLVLDEPTATLPAHESEALLQAIRRRANLGQTVVMVSHRMAEVLEVADDFTVFRDGRSVASLVGETPSEDDLVAHMVGRPAGAALPGVAERARQEAAPALEITSLHAGPLAGVDLQVLPGEIVGVTGLVGSGRSTLLRTVFGTRRPDAGDLLIHGVRQSGREDAKTRMAAGVAYVAEDRLAESSFLDLSIRENLGVSVLREFWGARGMSRAAESSTARDLVRTHRVKAGDLSAPFATLSGGNQQKVVLARWLRREPRILLLDEPTQGVDVMSRQEIYQTVRSAASAGTAVLVASSDFAELAALCDRVVILQRGVVAGELSGDDLTADQLTAVTQTDLLRAGAPR</sequence>
<keyword evidence="2" id="KW-0677">Repeat</keyword>
<evidence type="ECO:0000256" key="3">
    <source>
        <dbReference type="ARBA" id="ARBA00022741"/>
    </source>
</evidence>
<feature type="domain" description="ABC transporter" evidence="5">
    <location>
        <begin position="11"/>
        <end position="253"/>
    </location>
</feature>
<dbReference type="PROSITE" id="PS00211">
    <property type="entry name" value="ABC_TRANSPORTER_1"/>
    <property type="match status" value="1"/>
</dbReference>
<keyword evidence="3" id="KW-0547">Nucleotide-binding</keyword>